<evidence type="ECO:0000256" key="2">
    <source>
        <dbReference type="ARBA" id="ARBA00022801"/>
    </source>
</evidence>
<dbReference type="Proteomes" id="UP000034307">
    <property type="component" value="Unassembled WGS sequence"/>
</dbReference>
<comment type="similarity">
    <text evidence="1">Belongs to the glycosyl hydrolase 39 family.</text>
</comment>
<keyword evidence="4" id="KW-0812">Transmembrane</keyword>
<feature type="domain" description="Glycosyl hydrolases family 39 N-terminal catalytic" evidence="5">
    <location>
        <begin position="84"/>
        <end position="259"/>
    </location>
</feature>
<gene>
    <name evidence="6" type="ORF">UX80_C0007G0017</name>
</gene>
<keyword evidence="4" id="KW-0472">Membrane</keyword>
<feature type="transmembrane region" description="Helical" evidence="4">
    <location>
        <begin position="6"/>
        <end position="23"/>
    </location>
</feature>
<name>A0A0G1TV05_9BACT</name>
<dbReference type="EMBL" id="LCNO01000007">
    <property type="protein sequence ID" value="KKU57988.1"/>
    <property type="molecule type" value="Genomic_DNA"/>
</dbReference>
<reference evidence="6 7" key="1">
    <citation type="journal article" date="2015" name="Nature">
        <title>rRNA introns, odd ribosomes, and small enigmatic genomes across a large radiation of phyla.</title>
        <authorList>
            <person name="Brown C.T."/>
            <person name="Hug L.A."/>
            <person name="Thomas B.C."/>
            <person name="Sharon I."/>
            <person name="Castelle C.J."/>
            <person name="Singh A."/>
            <person name="Wilkins M.J."/>
            <person name="Williams K.H."/>
            <person name="Banfield J.F."/>
        </authorList>
    </citation>
    <scope>NUCLEOTIDE SEQUENCE [LARGE SCALE GENOMIC DNA]</scope>
</reference>
<keyword evidence="2" id="KW-0378">Hydrolase</keyword>
<organism evidence="6 7">
    <name type="scientific">Candidatus Amesbacteria bacterium GW2011_GWA2_47_11b</name>
    <dbReference type="NCBI Taxonomy" id="1618358"/>
    <lineage>
        <taxon>Bacteria</taxon>
        <taxon>Candidatus Amesiibacteriota</taxon>
    </lineage>
</organism>
<dbReference type="STRING" id="1618358.UX80_C0007G0017"/>
<protein>
    <submittedName>
        <fullName evidence="6">Xylann 1,4-beta-xylosidase</fullName>
    </submittedName>
</protein>
<accession>A0A0G1TV05</accession>
<dbReference type="SUPFAM" id="SSF51445">
    <property type="entry name" value="(Trans)glycosidases"/>
    <property type="match status" value="1"/>
</dbReference>
<evidence type="ECO:0000259" key="5">
    <source>
        <dbReference type="Pfam" id="PF01229"/>
    </source>
</evidence>
<evidence type="ECO:0000256" key="1">
    <source>
        <dbReference type="ARBA" id="ARBA00008875"/>
    </source>
</evidence>
<evidence type="ECO:0000256" key="3">
    <source>
        <dbReference type="ARBA" id="ARBA00023295"/>
    </source>
</evidence>
<dbReference type="Gene3D" id="3.20.20.80">
    <property type="entry name" value="Glycosidases"/>
    <property type="match status" value="1"/>
</dbReference>
<sequence>MKRDQVISFGGVVILALVLPLLLKGVNYVQKLLVGAEGRLAAITVETDHVLGPMPQPWRALAQGGEDLLGFMDQAGGEVAGVKTQYVRIDHIYDGFNVVGPGLTFNWSSLDQVVDKIRAAGATPFLSLSYMPIAISKSDILDEPKDWNEWSQVVQRTIEHYSGEKSIPGMYYEVWNEPDLFGKWTMGGAKDYKKLYLYASRGAQAARVAQSFKFGGPATTGLYKNWMDSFFPFILENRLRLDFFSWHRYDANLAKYSEDVAFVNRWIESHPYFANVEKVISEMGPDAEKGGENDTRAGAAHLLTVMRELLSQIKYGFTFSVTGQWGVVGKPRYEALRLLSNLGDLRLAVTGDGTWVRAFGAKKGDTYQVLVVNYDPKGGHSEVVPVTFVDLVNQNFSLKQIAMGGGTSQSEVATTEAMLQRNVPLTPNSAMLLELTPR</sequence>
<dbReference type="PANTHER" id="PTHR12631">
    <property type="entry name" value="ALPHA-L-IDURONIDASE"/>
    <property type="match status" value="1"/>
</dbReference>
<dbReference type="InterPro" id="IPR049166">
    <property type="entry name" value="GH39_cat"/>
</dbReference>
<dbReference type="Pfam" id="PF01229">
    <property type="entry name" value="Glyco_hydro_39"/>
    <property type="match status" value="1"/>
</dbReference>
<proteinExistence type="inferred from homology"/>
<keyword evidence="3" id="KW-0326">Glycosidase</keyword>
<dbReference type="AlphaFoldDB" id="A0A0G1TV05"/>
<dbReference type="PANTHER" id="PTHR12631:SF10">
    <property type="entry name" value="BETA-XYLOSIDASE-LIKE PROTEIN-RELATED"/>
    <property type="match status" value="1"/>
</dbReference>
<comment type="caution">
    <text evidence="6">The sequence shown here is derived from an EMBL/GenBank/DDBJ whole genome shotgun (WGS) entry which is preliminary data.</text>
</comment>
<keyword evidence="4" id="KW-1133">Transmembrane helix</keyword>
<evidence type="ECO:0000256" key="4">
    <source>
        <dbReference type="SAM" id="Phobius"/>
    </source>
</evidence>
<evidence type="ECO:0000313" key="6">
    <source>
        <dbReference type="EMBL" id="KKU57988.1"/>
    </source>
</evidence>
<evidence type="ECO:0000313" key="7">
    <source>
        <dbReference type="Proteomes" id="UP000034307"/>
    </source>
</evidence>
<dbReference type="InterPro" id="IPR051923">
    <property type="entry name" value="Glycosyl_Hydrolase_39"/>
</dbReference>
<dbReference type="GO" id="GO:0004553">
    <property type="term" value="F:hydrolase activity, hydrolyzing O-glycosyl compounds"/>
    <property type="evidence" value="ECO:0007669"/>
    <property type="project" value="TreeGrafter"/>
</dbReference>
<dbReference type="InterPro" id="IPR017853">
    <property type="entry name" value="GH"/>
</dbReference>